<evidence type="ECO:0000313" key="2">
    <source>
        <dbReference type="Proteomes" id="UP000490939"/>
    </source>
</evidence>
<dbReference type="AlphaFoldDB" id="A0A8H3ZG64"/>
<comment type="caution">
    <text evidence="1">The sequence shown here is derived from an EMBL/GenBank/DDBJ whole genome shotgun (WGS) entry which is preliminary data.</text>
</comment>
<name>A0A8H3ZG64_VENIN</name>
<keyword evidence="2" id="KW-1185">Reference proteome</keyword>
<proteinExistence type="predicted"/>
<dbReference type="EMBL" id="WNWR01000117">
    <property type="protein sequence ID" value="KAE9990896.1"/>
    <property type="molecule type" value="Genomic_DNA"/>
</dbReference>
<protein>
    <submittedName>
        <fullName evidence="1">Uncharacterized protein</fullName>
    </submittedName>
</protein>
<accession>A0A8H3ZG64</accession>
<reference evidence="1 2" key="1">
    <citation type="submission" date="2019-07" db="EMBL/GenBank/DDBJ databases">
        <title>Venturia inaequalis Genome Resource.</title>
        <authorList>
            <person name="Lichtner F.J."/>
        </authorList>
    </citation>
    <scope>NUCLEOTIDE SEQUENCE [LARGE SCALE GENOMIC DNA]</scope>
    <source>
        <strain evidence="1 2">DMI_063113</strain>
    </source>
</reference>
<gene>
    <name evidence="1" type="ORF">EG327_000777</name>
</gene>
<sequence>MYPQDPFANSPLKTVWIVHEGTAHGVTRRFFLRKETRAPKIPQSKDKAEIYTRFRMIFGGHDDTAKQPHENKRLSVLDECEEEVESGRRDTMFGEDWDNTFLQSVISTQALEQLFESSGPKIPTRRNSWKDRFSSSNLRSKIPVGQTENLDTPTSDRTIIKTVTHTAISEYETPALHQHGTKDFRVDNVDETATFTPLNTSLALERERMKDLFDDDLHEKRLELIRENYALPDHNHVLYRLNDMGLRRMAGGFQYRMKTLNNRFTSLLMKHCKVKNCTR</sequence>
<dbReference type="Proteomes" id="UP000490939">
    <property type="component" value="Unassembled WGS sequence"/>
</dbReference>
<organism evidence="1 2">
    <name type="scientific">Venturia inaequalis</name>
    <name type="common">Apple scab fungus</name>
    <dbReference type="NCBI Taxonomy" id="5025"/>
    <lineage>
        <taxon>Eukaryota</taxon>
        <taxon>Fungi</taxon>
        <taxon>Dikarya</taxon>
        <taxon>Ascomycota</taxon>
        <taxon>Pezizomycotina</taxon>
        <taxon>Dothideomycetes</taxon>
        <taxon>Pleosporomycetidae</taxon>
        <taxon>Venturiales</taxon>
        <taxon>Venturiaceae</taxon>
        <taxon>Venturia</taxon>
    </lineage>
</organism>
<evidence type="ECO:0000313" key="1">
    <source>
        <dbReference type="EMBL" id="KAE9990896.1"/>
    </source>
</evidence>